<dbReference type="InParanoid" id="A0A804LU16"/>
<feature type="region of interest" description="Disordered" evidence="1">
    <location>
        <begin position="148"/>
        <end position="188"/>
    </location>
</feature>
<dbReference type="Proteomes" id="UP000007305">
    <property type="component" value="Chromosome 1"/>
</dbReference>
<proteinExistence type="predicted"/>
<evidence type="ECO:0000256" key="1">
    <source>
        <dbReference type="SAM" id="MobiDB-lite"/>
    </source>
</evidence>
<feature type="compositionally biased region" description="Polar residues" evidence="1">
    <location>
        <begin position="97"/>
        <end position="117"/>
    </location>
</feature>
<reference evidence="3" key="1">
    <citation type="submission" date="2015-12" db="EMBL/GenBank/DDBJ databases">
        <title>Update maize B73 reference genome by single molecule sequencing technologies.</title>
        <authorList>
            <consortium name="Maize Genome Sequencing Project"/>
            <person name="Ware D."/>
        </authorList>
    </citation>
    <scope>NUCLEOTIDE SEQUENCE [LARGE SCALE GENOMIC DNA]</scope>
    <source>
        <strain evidence="3">cv. B73</strain>
    </source>
</reference>
<feature type="compositionally biased region" description="Polar residues" evidence="1">
    <location>
        <begin position="30"/>
        <end position="39"/>
    </location>
</feature>
<organism evidence="2 3">
    <name type="scientific">Zea mays</name>
    <name type="common">Maize</name>
    <dbReference type="NCBI Taxonomy" id="4577"/>
    <lineage>
        <taxon>Eukaryota</taxon>
        <taxon>Viridiplantae</taxon>
        <taxon>Streptophyta</taxon>
        <taxon>Embryophyta</taxon>
        <taxon>Tracheophyta</taxon>
        <taxon>Spermatophyta</taxon>
        <taxon>Magnoliopsida</taxon>
        <taxon>Liliopsida</taxon>
        <taxon>Poales</taxon>
        <taxon>Poaceae</taxon>
        <taxon>PACMAD clade</taxon>
        <taxon>Panicoideae</taxon>
        <taxon>Andropogonodae</taxon>
        <taxon>Andropogoneae</taxon>
        <taxon>Tripsacinae</taxon>
        <taxon>Zea</taxon>
    </lineage>
</organism>
<keyword evidence="3" id="KW-1185">Reference proteome</keyword>
<name>A0A804LU16_MAIZE</name>
<evidence type="ECO:0000313" key="3">
    <source>
        <dbReference type="Proteomes" id="UP000007305"/>
    </source>
</evidence>
<feature type="compositionally biased region" description="Basic and acidic residues" evidence="1">
    <location>
        <begin position="163"/>
        <end position="173"/>
    </location>
</feature>
<feature type="region of interest" description="Disordered" evidence="1">
    <location>
        <begin position="19"/>
        <end position="124"/>
    </location>
</feature>
<protein>
    <submittedName>
        <fullName evidence="2">Uncharacterized protein</fullName>
    </submittedName>
</protein>
<reference evidence="2" key="2">
    <citation type="submission" date="2019-07" db="EMBL/GenBank/DDBJ databases">
        <authorList>
            <person name="Seetharam A."/>
            <person name="Woodhouse M."/>
            <person name="Cannon E."/>
        </authorList>
    </citation>
    <scope>NUCLEOTIDE SEQUENCE [LARGE SCALE GENOMIC DNA]</scope>
    <source>
        <strain evidence="2">cv. B73</strain>
    </source>
</reference>
<feature type="compositionally biased region" description="Low complexity" evidence="1">
    <location>
        <begin position="174"/>
        <end position="185"/>
    </location>
</feature>
<reference evidence="2" key="3">
    <citation type="submission" date="2021-05" db="UniProtKB">
        <authorList>
            <consortium name="EnsemblPlants"/>
        </authorList>
    </citation>
    <scope>IDENTIFICATION</scope>
    <source>
        <strain evidence="2">cv. B73</strain>
    </source>
</reference>
<evidence type="ECO:0000313" key="2">
    <source>
        <dbReference type="EnsemblPlants" id="Zm00001eb036600_P001"/>
    </source>
</evidence>
<sequence>MSQPRPTPLPLCVAQRRAHFASHEDHPIPTTRQAQLAPSSSPPFQPSMARPNRAQHLAPSTGHMQGQFSAEAAASTHPSPYSSSPTTPSIFHAPITPGSSQPLAQSCCPQESSTSAGLTRRADPIPSRATITGFVVRLVTISCSLTPSSPTNRCEEAGQGFRVRPERAEERAAAGRQAPAQQPRQASRRFVKGQEKLLVYEYMPNRSLDTYLFSTQAILPSTRV</sequence>
<accession>A0A804LU16</accession>
<dbReference type="Gramene" id="Zm00001eb036600_T001">
    <property type="protein sequence ID" value="Zm00001eb036600_P001"/>
    <property type="gene ID" value="Zm00001eb036600"/>
</dbReference>
<dbReference type="EnsemblPlants" id="Zm00001eb036600_T001">
    <property type="protein sequence ID" value="Zm00001eb036600_P001"/>
    <property type="gene ID" value="Zm00001eb036600"/>
</dbReference>
<feature type="compositionally biased region" description="Low complexity" evidence="1">
    <location>
        <begin position="72"/>
        <end position="89"/>
    </location>
</feature>
<dbReference type="AlphaFoldDB" id="A0A804LU16"/>